<proteinExistence type="predicted"/>
<dbReference type="EMBL" id="CP147982">
    <property type="protein sequence ID" value="WXK78573.1"/>
    <property type="molecule type" value="Genomic_DNA"/>
</dbReference>
<name>A0ABZ2QTW0_9ACTN</name>
<accession>A0ABZ2QTW0</accession>
<evidence type="ECO:0000313" key="2">
    <source>
        <dbReference type="Proteomes" id="UP001626628"/>
    </source>
</evidence>
<organism evidence="1 2">
    <name type="scientific">Streptomyces sirii</name>
    <dbReference type="NCBI Taxonomy" id="3127701"/>
    <lineage>
        <taxon>Bacteria</taxon>
        <taxon>Bacillati</taxon>
        <taxon>Actinomycetota</taxon>
        <taxon>Actinomycetes</taxon>
        <taxon>Kitasatosporales</taxon>
        <taxon>Streptomycetaceae</taxon>
        <taxon>Streptomyces</taxon>
    </lineage>
</organism>
<protein>
    <submittedName>
        <fullName evidence="1">LxmA leader domain family RiPP</fullName>
    </submittedName>
</protein>
<sequence>MELNEMISGYATYVDAAELDVSAESEAPATSPACFVASFMASYQVTKDMTG</sequence>
<reference evidence="1 2" key="1">
    <citation type="submission" date="2024-03" db="EMBL/GenBank/DDBJ databases">
        <title>The complete genome of Streptomyces sirii sp.nov.</title>
        <authorList>
            <person name="Zakalyukina Y.V."/>
            <person name="Belik A.R."/>
            <person name="Biryukov M.V."/>
            <person name="Baturina O.A."/>
            <person name="Kabilov M.R."/>
        </authorList>
    </citation>
    <scope>NUCLEOTIDE SEQUENCE [LARGE SCALE GENOMIC DNA]</scope>
    <source>
        <strain evidence="1 2">BP-8</strain>
    </source>
</reference>
<dbReference type="InterPro" id="IPR049906">
    <property type="entry name" value="LxmA-like_leader"/>
</dbReference>
<dbReference type="RefSeq" id="WP_407287371.1">
    <property type="nucleotide sequence ID" value="NZ_CP147982.1"/>
</dbReference>
<dbReference type="Proteomes" id="UP001626628">
    <property type="component" value="Chromosome"/>
</dbReference>
<keyword evidence="2" id="KW-1185">Reference proteome</keyword>
<dbReference type="NCBIfam" id="NF038146">
    <property type="entry name" value="LxmA_leader"/>
    <property type="match status" value="1"/>
</dbReference>
<gene>
    <name evidence="1" type="ORF">WAB15_22690</name>
</gene>
<evidence type="ECO:0000313" key="1">
    <source>
        <dbReference type="EMBL" id="WXK78573.1"/>
    </source>
</evidence>